<feature type="compositionally biased region" description="Polar residues" evidence="1">
    <location>
        <begin position="76"/>
        <end position="100"/>
    </location>
</feature>
<feature type="compositionally biased region" description="Low complexity" evidence="1">
    <location>
        <begin position="101"/>
        <end position="120"/>
    </location>
</feature>
<dbReference type="AlphaFoldDB" id="A0A8D9FBJ0"/>
<evidence type="ECO:0000256" key="1">
    <source>
        <dbReference type="SAM" id="MobiDB-lite"/>
    </source>
</evidence>
<accession>A0A8D9FBJ0</accession>
<dbReference type="EMBL" id="HBUF01632545">
    <property type="protein sequence ID" value="CAG6783449.1"/>
    <property type="molecule type" value="Transcribed_RNA"/>
</dbReference>
<feature type="region of interest" description="Disordered" evidence="1">
    <location>
        <begin position="76"/>
        <end position="124"/>
    </location>
</feature>
<organism evidence="2">
    <name type="scientific">Cacopsylla melanoneura</name>
    <dbReference type="NCBI Taxonomy" id="428564"/>
    <lineage>
        <taxon>Eukaryota</taxon>
        <taxon>Metazoa</taxon>
        <taxon>Ecdysozoa</taxon>
        <taxon>Arthropoda</taxon>
        <taxon>Hexapoda</taxon>
        <taxon>Insecta</taxon>
        <taxon>Pterygota</taxon>
        <taxon>Neoptera</taxon>
        <taxon>Paraneoptera</taxon>
        <taxon>Hemiptera</taxon>
        <taxon>Sternorrhyncha</taxon>
        <taxon>Psylloidea</taxon>
        <taxon>Psyllidae</taxon>
        <taxon>Psyllinae</taxon>
        <taxon>Cacopsylla</taxon>
    </lineage>
</organism>
<feature type="compositionally biased region" description="Polar residues" evidence="1">
    <location>
        <begin position="12"/>
        <end position="21"/>
    </location>
</feature>
<reference evidence="2" key="1">
    <citation type="submission" date="2021-05" db="EMBL/GenBank/DDBJ databases">
        <authorList>
            <person name="Alioto T."/>
            <person name="Alioto T."/>
            <person name="Gomez Garrido J."/>
        </authorList>
    </citation>
    <scope>NUCLEOTIDE SEQUENCE</scope>
</reference>
<proteinExistence type="predicted"/>
<name>A0A8D9FBJ0_9HEMI</name>
<sequence length="148" mass="16006">MMENGEAISCTRMHQPTEPSISTEASFASLVTGTLSPLPLSSLNYEEQFPQASTQFGQGQSTTSNQPYQTLTLNPYQNFPTEVTNNEANSVTNGSENFHGSSATSSSTLSYTSHNYSHSTPPASPATCKILPEKLEISASKFGFLKIW</sequence>
<feature type="region of interest" description="Disordered" evidence="1">
    <location>
        <begin position="1"/>
        <end position="21"/>
    </location>
</feature>
<evidence type="ECO:0000313" key="2">
    <source>
        <dbReference type="EMBL" id="CAG6783449.1"/>
    </source>
</evidence>
<protein>
    <submittedName>
        <fullName evidence="2">Uncharacterized protein</fullName>
    </submittedName>
</protein>